<dbReference type="Gene3D" id="1.20.1590.10">
    <property type="entry name" value="YP_001051499.1 domain like"/>
    <property type="match status" value="1"/>
</dbReference>
<dbReference type="Proteomes" id="UP000501602">
    <property type="component" value="Chromosome"/>
</dbReference>
<dbReference type="KEGG" id="fes:HER31_00710"/>
<name>A0A6H1U950_9GAMM</name>
<reference evidence="1 2" key="1">
    <citation type="submission" date="2020-04" db="EMBL/GenBank/DDBJ databases">
        <title>Ferrimonas sp. S7 isolated from sea water.</title>
        <authorList>
            <person name="Bae S.S."/>
            <person name="Baek K."/>
        </authorList>
    </citation>
    <scope>NUCLEOTIDE SEQUENCE [LARGE SCALE GENOMIC DNA]</scope>
    <source>
        <strain evidence="1 2">S7</strain>
    </source>
</reference>
<dbReference type="EMBL" id="CP051180">
    <property type="protein sequence ID" value="QIZ75554.1"/>
    <property type="molecule type" value="Genomic_DNA"/>
</dbReference>
<dbReference type="RefSeq" id="WP_168658815.1">
    <property type="nucleotide sequence ID" value="NZ_CP051180.1"/>
</dbReference>
<organism evidence="1 2">
    <name type="scientific">Ferrimonas lipolytica</name>
    <dbReference type="NCBI Taxonomy" id="2724191"/>
    <lineage>
        <taxon>Bacteria</taxon>
        <taxon>Pseudomonadati</taxon>
        <taxon>Pseudomonadota</taxon>
        <taxon>Gammaproteobacteria</taxon>
        <taxon>Alteromonadales</taxon>
        <taxon>Ferrimonadaceae</taxon>
        <taxon>Ferrimonas</taxon>
    </lineage>
</organism>
<dbReference type="AlphaFoldDB" id="A0A6H1U950"/>
<evidence type="ECO:0000313" key="2">
    <source>
        <dbReference type="Proteomes" id="UP000501602"/>
    </source>
</evidence>
<dbReference type="Pfam" id="PF04222">
    <property type="entry name" value="DUF416"/>
    <property type="match status" value="1"/>
</dbReference>
<evidence type="ECO:0000313" key="1">
    <source>
        <dbReference type="EMBL" id="QIZ75554.1"/>
    </source>
</evidence>
<proteinExistence type="predicted"/>
<accession>A0A6H1U950</accession>
<keyword evidence="2" id="KW-1185">Reference proteome</keyword>
<sequence length="201" mass="23016">MTAKNGFFNRIKALDTWQKTLFAAALTERMLPNYQLFAQITEQENGDKPGIALDLLWQSLHDRKFKMNYERLINQMDELVPAEDEHDFYGVYPATDLLTSLSTIFTALQQKIETDLVNISKLSSSTVAAFIEASEQPEVKTEEALDDFIFQHELMAQERDIQEQLLEFVEQQNGVWPDAIKGLRKELRDLGVSNIGISLDD</sequence>
<dbReference type="InterPro" id="IPR023381">
    <property type="entry name" value="YP001051499.1-like_dom_sf"/>
</dbReference>
<protein>
    <submittedName>
        <fullName evidence="1">YjaG family protein</fullName>
    </submittedName>
</protein>
<dbReference type="InterPro" id="IPR007338">
    <property type="entry name" value="DUF416"/>
</dbReference>
<gene>
    <name evidence="1" type="ORF">HER31_00710</name>
</gene>